<evidence type="ECO:0000313" key="2">
    <source>
        <dbReference type="Proteomes" id="UP000006729"/>
    </source>
</evidence>
<name>A0ACC0SXC4_POPTR</name>
<dbReference type="Proteomes" id="UP000006729">
    <property type="component" value="Chromosome 6"/>
</dbReference>
<sequence length="84" mass="9360">MYGGIRLFPSGGKALLLDEVIHYFQSLQQQAEETNEWTSLITSLLLEGISAIFDELGFVLMGMVVAFLALLLSVVDLIREARKE</sequence>
<gene>
    <name evidence="1" type="ORF">POPTR_006G258250v4</name>
</gene>
<dbReference type="EMBL" id="CM009295">
    <property type="protein sequence ID" value="KAI9393619.1"/>
    <property type="molecule type" value="Genomic_DNA"/>
</dbReference>
<organism evidence="1 2">
    <name type="scientific">Populus trichocarpa</name>
    <name type="common">Western balsam poplar</name>
    <name type="synonym">Populus balsamifera subsp. trichocarpa</name>
    <dbReference type="NCBI Taxonomy" id="3694"/>
    <lineage>
        <taxon>Eukaryota</taxon>
        <taxon>Viridiplantae</taxon>
        <taxon>Streptophyta</taxon>
        <taxon>Embryophyta</taxon>
        <taxon>Tracheophyta</taxon>
        <taxon>Spermatophyta</taxon>
        <taxon>Magnoliopsida</taxon>
        <taxon>eudicotyledons</taxon>
        <taxon>Gunneridae</taxon>
        <taxon>Pentapetalae</taxon>
        <taxon>rosids</taxon>
        <taxon>fabids</taxon>
        <taxon>Malpighiales</taxon>
        <taxon>Salicaceae</taxon>
        <taxon>Saliceae</taxon>
        <taxon>Populus</taxon>
    </lineage>
</organism>
<comment type="caution">
    <text evidence="1">The sequence shown here is derived from an EMBL/GenBank/DDBJ whole genome shotgun (WGS) entry which is preliminary data.</text>
</comment>
<proteinExistence type="predicted"/>
<reference evidence="1 2" key="1">
    <citation type="journal article" date="2006" name="Science">
        <title>The genome of black cottonwood, Populus trichocarpa (Torr. &amp; Gray).</title>
        <authorList>
            <person name="Tuskan G.A."/>
            <person name="Difazio S."/>
            <person name="Jansson S."/>
            <person name="Bohlmann J."/>
            <person name="Grigoriev I."/>
            <person name="Hellsten U."/>
            <person name="Putnam N."/>
            <person name="Ralph S."/>
            <person name="Rombauts S."/>
            <person name="Salamov A."/>
            <person name="Schein J."/>
            <person name="Sterck L."/>
            <person name="Aerts A."/>
            <person name="Bhalerao R.R."/>
            <person name="Bhalerao R.P."/>
            <person name="Blaudez D."/>
            <person name="Boerjan W."/>
            <person name="Brun A."/>
            <person name="Brunner A."/>
            <person name="Busov V."/>
            <person name="Campbell M."/>
            <person name="Carlson J."/>
            <person name="Chalot M."/>
            <person name="Chapman J."/>
            <person name="Chen G.L."/>
            <person name="Cooper D."/>
            <person name="Coutinho P.M."/>
            <person name="Couturier J."/>
            <person name="Covert S."/>
            <person name="Cronk Q."/>
            <person name="Cunningham R."/>
            <person name="Davis J."/>
            <person name="Degroeve S."/>
            <person name="Dejardin A."/>
            <person name="Depamphilis C."/>
            <person name="Detter J."/>
            <person name="Dirks B."/>
            <person name="Dubchak I."/>
            <person name="Duplessis S."/>
            <person name="Ehlting J."/>
            <person name="Ellis B."/>
            <person name="Gendler K."/>
            <person name="Goodstein D."/>
            <person name="Gribskov M."/>
            <person name="Grimwood J."/>
            <person name="Groover A."/>
            <person name="Gunter L."/>
            <person name="Hamberger B."/>
            <person name="Heinze B."/>
            <person name="Helariutta Y."/>
            <person name="Henrissat B."/>
            <person name="Holligan D."/>
            <person name="Holt R."/>
            <person name="Huang W."/>
            <person name="Islam-Faridi N."/>
            <person name="Jones S."/>
            <person name="Jones-Rhoades M."/>
            <person name="Jorgensen R."/>
            <person name="Joshi C."/>
            <person name="Kangasjarvi J."/>
            <person name="Karlsson J."/>
            <person name="Kelleher C."/>
            <person name="Kirkpatrick R."/>
            <person name="Kirst M."/>
            <person name="Kohler A."/>
            <person name="Kalluri U."/>
            <person name="Larimer F."/>
            <person name="Leebens-Mack J."/>
            <person name="Leple J.C."/>
            <person name="Locascio P."/>
            <person name="Lou Y."/>
            <person name="Lucas S."/>
            <person name="Martin F."/>
            <person name="Montanini B."/>
            <person name="Napoli C."/>
            <person name="Nelson D.R."/>
            <person name="Nelson C."/>
            <person name="Nieminen K."/>
            <person name="Nilsson O."/>
            <person name="Pereda V."/>
            <person name="Peter G."/>
            <person name="Philippe R."/>
            <person name="Pilate G."/>
            <person name="Poliakov A."/>
            <person name="Razumovskaya J."/>
            <person name="Richardson P."/>
            <person name="Rinaldi C."/>
            <person name="Ritland K."/>
            <person name="Rouze P."/>
            <person name="Ryaboy D."/>
            <person name="Schmutz J."/>
            <person name="Schrader J."/>
            <person name="Segerman B."/>
            <person name="Shin H."/>
            <person name="Siddiqui A."/>
            <person name="Sterky F."/>
            <person name="Terry A."/>
            <person name="Tsai C.J."/>
            <person name="Uberbacher E."/>
            <person name="Unneberg P."/>
            <person name="Vahala J."/>
            <person name="Wall K."/>
            <person name="Wessler S."/>
            <person name="Yang G."/>
            <person name="Yin T."/>
            <person name="Douglas C."/>
            <person name="Marra M."/>
            <person name="Sandberg G."/>
            <person name="Van de Peer Y."/>
            <person name="Rokhsar D."/>
        </authorList>
    </citation>
    <scope>NUCLEOTIDE SEQUENCE [LARGE SCALE GENOMIC DNA]</scope>
    <source>
        <strain evidence="2">cv. Nisqually</strain>
    </source>
</reference>
<keyword evidence="2" id="KW-1185">Reference proteome</keyword>
<accession>A0ACC0SXC4</accession>
<evidence type="ECO:0000313" key="1">
    <source>
        <dbReference type="EMBL" id="KAI9393619.1"/>
    </source>
</evidence>
<protein>
    <submittedName>
        <fullName evidence="1">Uncharacterized protein</fullName>
    </submittedName>
</protein>